<organism evidence="12 13">
    <name type="scientific">Slackia isoflavoniconvertens</name>
    <dbReference type="NCBI Taxonomy" id="572010"/>
    <lineage>
        <taxon>Bacteria</taxon>
        <taxon>Bacillati</taxon>
        <taxon>Actinomycetota</taxon>
        <taxon>Coriobacteriia</taxon>
        <taxon>Eggerthellales</taxon>
        <taxon>Eggerthellaceae</taxon>
        <taxon>Slackia</taxon>
    </lineage>
</organism>
<comment type="similarity">
    <text evidence="11">Belongs to the Thz kinase family.</text>
</comment>
<protein>
    <recommendedName>
        <fullName evidence="11">Hydroxyethylthiazole kinase</fullName>
        <ecNumber evidence="11">2.7.1.50</ecNumber>
    </recommendedName>
    <alternativeName>
        <fullName evidence="11">4-methyl-5-beta-hydroxyethylthiazole kinase</fullName>
        <shortName evidence="11">TH kinase</shortName>
        <shortName evidence="11">Thz kinase</shortName>
    </alternativeName>
</protein>
<dbReference type="PRINTS" id="PR01099">
    <property type="entry name" value="HYETHTZKNASE"/>
</dbReference>
<evidence type="ECO:0000256" key="8">
    <source>
        <dbReference type="ARBA" id="ARBA00022840"/>
    </source>
</evidence>
<feature type="binding site" evidence="11">
    <location>
        <position position="214"/>
    </location>
    <ligand>
        <name>substrate</name>
    </ligand>
</feature>
<feature type="binding site" evidence="11">
    <location>
        <position position="57"/>
    </location>
    <ligand>
        <name>substrate</name>
    </ligand>
</feature>
<evidence type="ECO:0000256" key="4">
    <source>
        <dbReference type="ARBA" id="ARBA00022679"/>
    </source>
</evidence>
<evidence type="ECO:0000256" key="1">
    <source>
        <dbReference type="ARBA" id="ARBA00001771"/>
    </source>
</evidence>
<evidence type="ECO:0000256" key="9">
    <source>
        <dbReference type="ARBA" id="ARBA00022842"/>
    </source>
</evidence>
<comment type="cofactor">
    <cofactor evidence="2 11">
        <name>Mg(2+)</name>
        <dbReference type="ChEBI" id="CHEBI:18420"/>
    </cofactor>
</comment>
<comment type="pathway">
    <text evidence="3 11">Cofactor biosynthesis; thiamine diphosphate biosynthesis; 4-methyl-5-(2-phosphoethyl)-thiazole from 5-(2-hydroxyethyl)-4-methylthiazole: step 1/1.</text>
</comment>
<keyword evidence="5 11" id="KW-0479">Metal-binding</keyword>
<evidence type="ECO:0000256" key="6">
    <source>
        <dbReference type="ARBA" id="ARBA00022741"/>
    </source>
</evidence>
<dbReference type="Proteomes" id="UP000253975">
    <property type="component" value="Unassembled WGS sequence"/>
</dbReference>
<evidence type="ECO:0000313" key="13">
    <source>
        <dbReference type="Proteomes" id="UP000253975"/>
    </source>
</evidence>
<accession>A0A369LFL0</accession>
<proteinExistence type="inferred from homology"/>
<name>A0A369LFL0_9ACTN</name>
<dbReference type="CDD" id="cd01170">
    <property type="entry name" value="THZ_kinase"/>
    <property type="match status" value="1"/>
</dbReference>
<dbReference type="GO" id="GO:0005524">
    <property type="term" value="F:ATP binding"/>
    <property type="evidence" value="ECO:0007669"/>
    <property type="project" value="UniProtKB-UniRule"/>
</dbReference>
<keyword evidence="10 11" id="KW-0784">Thiamine biosynthesis</keyword>
<comment type="function">
    <text evidence="11">Catalyzes the phosphorylation of the hydroxyl group of 4-methyl-5-beta-hydroxyethylthiazole (THZ).</text>
</comment>
<keyword evidence="9 11" id="KW-0460">Magnesium</keyword>
<evidence type="ECO:0000256" key="5">
    <source>
        <dbReference type="ARBA" id="ARBA00022723"/>
    </source>
</evidence>
<dbReference type="EMBL" id="PPTO01000013">
    <property type="protein sequence ID" value="RDB57016.1"/>
    <property type="molecule type" value="Genomic_DNA"/>
</dbReference>
<feature type="binding site" evidence="11">
    <location>
        <position position="187"/>
    </location>
    <ligand>
        <name>ATP</name>
        <dbReference type="ChEBI" id="CHEBI:30616"/>
    </ligand>
</feature>
<dbReference type="GO" id="GO:0004417">
    <property type="term" value="F:hydroxyethylthiazole kinase activity"/>
    <property type="evidence" value="ECO:0007669"/>
    <property type="project" value="UniProtKB-UniRule"/>
</dbReference>
<evidence type="ECO:0000256" key="10">
    <source>
        <dbReference type="ARBA" id="ARBA00022977"/>
    </source>
</evidence>
<dbReference type="AlphaFoldDB" id="A0A369LFL0"/>
<comment type="caution">
    <text evidence="12">The sequence shown here is derived from an EMBL/GenBank/DDBJ whole genome shotgun (WGS) entry which is preliminary data.</text>
</comment>
<dbReference type="Gene3D" id="3.40.1190.20">
    <property type="match status" value="1"/>
</dbReference>
<keyword evidence="7 11" id="KW-0418">Kinase</keyword>
<dbReference type="GO" id="GO:0009229">
    <property type="term" value="P:thiamine diphosphate biosynthetic process"/>
    <property type="evidence" value="ECO:0007669"/>
    <property type="project" value="UniProtKB-UniRule"/>
</dbReference>
<dbReference type="PIRSF" id="PIRSF000513">
    <property type="entry name" value="Thz_kinase"/>
    <property type="match status" value="1"/>
</dbReference>
<sequence>MTANNSAYQTASEITESIKAFADDVRATTPLVHCITNYVTVESCANAVLAVGASPIMSDEPADVVDITSICNALVLNIGTLNMQTIAGMKAAGARAAELEHAIVLDPVGAGASALRTQTAGELLDSLPVALVRGNMSEVKALAGQAAATQGVDVNPSDAVTSEEDIAEAAAFARDFAAKANCAVAITGPIDIVADANRAFAVRNGSAFQGRITGSGCMLSAITGAYMARANGNAVEAALAAVVHMGAAGQAAQARMKEGDGTGSFHTYLMDALSLLEGDDLAKAALVEEVR</sequence>
<dbReference type="RefSeq" id="WP_114615985.1">
    <property type="nucleotide sequence ID" value="NZ_PPTO01000013.1"/>
</dbReference>
<evidence type="ECO:0000256" key="2">
    <source>
        <dbReference type="ARBA" id="ARBA00001946"/>
    </source>
</evidence>
<comment type="catalytic activity">
    <reaction evidence="1 11">
        <text>5-(2-hydroxyethyl)-4-methylthiazole + ATP = 4-methyl-5-(2-phosphooxyethyl)-thiazole + ADP + H(+)</text>
        <dbReference type="Rhea" id="RHEA:24212"/>
        <dbReference type="ChEBI" id="CHEBI:15378"/>
        <dbReference type="ChEBI" id="CHEBI:17957"/>
        <dbReference type="ChEBI" id="CHEBI:30616"/>
        <dbReference type="ChEBI" id="CHEBI:58296"/>
        <dbReference type="ChEBI" id="CHEBI:456216"/>
        <dbReference type="EC" id="2.7.1.50"/>
    </reaction>
</comment>
<evidence type="ECO:0000256" key="3">
    <source>
        <dbReference type="ARBA" id="ARBA00004868"/>
    </source>
</evidence>
<dbReference type="EC" id="2.7.1.50" evidence="11"/>
<dbReference type="UniPathway" id="UPA00060">
    <property type="reaction ID" value="UER00139"/>
</dbReference>
<dbReference type="NCBIfam" id="NF006830">
    <property type="entry name" value="PRK09355.1"/>
    <property type="match status" value="1"/>
</dbReference>
<evidence type="ECO:0000256" key="11">
    <source>
        <dbReference type="HAMAP-Rule" id="MF_00228"/>
    </source>
</evidence>
<dbReference type="GO" id="GO:0009228">
    <property type="term" value="P:thiamine biosynthetic process"/>
    <property type="evidence" value="ECO:0007669"/>
    <property type="project" value="UniProtKB-KW"/>
</dbReference>
<dbReference type="Pfam" id="PF02110">
    <property type="entry name" value="HK"/>
    <property type="match status" value="1"/>
</dbReference>
<dbReference type="HAMAP" id="MF_00228">
    <property type="entry name" value="Thz_kinase"/>
    <property type="match status" value="1"/>
</dbReference>
<dbReference type="InterPro" id="IPR029056">
    <property type="entry name" value="Ribokinase-like"/>
</dbReference>
<evidence type="ECO:0000313" key="12">
    <source>
        <dbReference type="EMBL" id="RDB57016.1"/>
    </source>
</evidence>
<dbReference type="InterPro" id="IPR000417">
    <property type="entry name" value="Hyethyz_kinase"/>
</dbReference>
<dbReference type="GO" id="GO:0000287">
    <property type="term" value="F:magnesium ion binding"/>
    <property type="evidence" value="ECO:0007669"/>
    <property type="project" value="UniProtKB-UniRule"/>
</dbReference>
<keyword evidence="8 11" id="KW-0067">ATP-binding</keyword>
<keyword evidence="4 11" id="KW-0808">Transferase</keyword>
<gene>
    <name evidence="11" type="primary">thiM</name>
    <name evidence="12" type="ORF">C1881_07885</name>
</gene>
<feature type="binding site" evidence="11">
    <location>
        <position position="133"/>
    </location>
    <ligand>
        <name>ATP</name>
        <dbReference type="ChEBI" id="CHEBI:30616"/>
    </ligand>
</feature>
<reference evidence="12 13" key="1">
    <citation type="journal article" date="2018" name="Elife">
        <title>Discovery and characterization of a prevalent human gut bacterial enzyme sufficient for the inactivation of a family of plant toxins.</title>
        <authorList>
            <person name="Koppel N."/>
            <person name="Bisanz J.E."/>
            <person name="Pandelia M.E."/>
            <person name="Turnbaugh P.J."/>
            <person name="Balskus E.P."/>
        </authorList>
    </citation>
    <scope>NUCLEOTIDE SEQUENCE [LARGE SCALE GENOMIC DNA]</scope>
    <source>
        <strain evidence="12 13">OB21 GAM31</strain>
    </source>
</reference>
<evidence type="ECO:0000256" key="7">
    <source>
        <dbReference type="ARBA" id="ARBA00022777"/>
    </source>
</evidence>
<dbReference type="SUPFAM" id="SSF53613">
    <property type="entry name" value="Ribokinase-like"/>
    <property type="match status" value="1"/>
</dbReference>
<keyword evidence="6 11" id="KW-0547">Nucleotide-binding</keyword>